<evidence type="ECO:0000256" key="6">
    <source>
        <dbReference type="ARBA" id="ARBA00022741"/>
    </source>
</evidence>
<dbReference type="InterPro" id="IPR050517">
    <property type="entry name" value="DDR_Repair_Kinase"/>
</dbReference>
<feature type="domain" description="FAT" evidence="12">
    <location>
        <begin position="1"/>
        <end position="118"/>
    </location>
</feature>
<dbReference type="SMART" id="SM01343">
    <property type="entry name" value="FATC"/>
    <property type="match status" value="1"/>
</dbReference>
<dbReference type="Gene3D" id="1.20.120.150">
    <property type="entry name" value="FKBP12-rapamycin binding domain"/>
    <property type="match status" value="1"/>
</dbReference>
<dbReference type="PROSITE" id="PS00915">
    <property type="entry name" value="PI3_4_KINASE_1"/>
    <property type="match status" value="1"/>
</dbReference>
<evidence type="ECO:0000256" key="1">
    <source>
        <dbReference type="ARBA" id="ARBA00011031"/>
    </source>
</evidence>
<evidence type="ECO:0000256" key="5">
    <source>
        <dbReference type="ARBA" id="ARBA00022737"/>
    </source>
</evidence>
<dbReference type="PROSITE" id="PS50290">
    <property type="entry name" value="PI3_4_KINASE_3"/>
    <property type="match status" value="1"/>
</dbReference>
<dbReference type="InterPro" id="IPR009076">
    <property type="entry name" value="FRB_dom"/>
</dbReference>
<protein>
    <recommendedName>
        <fullName evidence="2">non-specific serine/threonine protein kinase</fullName>
        <ecNumber evidence="2">2.7.11.1</ecNumber>
    </recommendedName>
</protein>
<dbReference type="InterPro" id="IPR036940">
    <property type="entry name" value="PI3/4_kinase_cat_sf"/>
</dbReference>
<dbReference type="PROSITE" id="PS51189">
    <property type="entry name" value="FAT"/>
    <property type="match status" value="1"/>
</dbReference>
<comment type="similarity">
    <text evidence="1">Belongs to the PI3/PI4-kinase family.</text>
</comment>
<feature type="domain" description="FATC" evidence="13">
    <location>
        <begin position="635"/>
        <end position="667"/>
    </location>
</feature>
<evidence type="ECO:0000259" key="13">
    <source>
        <dbReference type="PROSITE" id="PS51190"/>
    </source>
</evidence>
<evidence type="ECO:0000313" key="14">
    <source>
        <dbReference type="EMBL" id="RKP33692.1"/>
    </source>
</evidence>
<dbReference type="InterPro" id="IPR000403">
    <property type="entry name" value="PI3/4_kinase_cat_dom"/>
</dbReference>
<dbReference type="GO" id="GO:0031931">
    <property type="term" value="C:TORC1 complex"/>
    <property type="evidence" value="ECO:0007669"/>
    <property type="project" value="TreeGrafter"/>
</dbReference>
<keyword evidence="15" id="KW-1185">Reference proteome</keyword>
<dbReference type="InterPro" id="IPR003151">
    <property type="entry name" value="PIK-rel_kinase_FAT"/>
</dbReference>
<evidence type="ECO:0000256" key="9">
    <source>
        <dbReference type="ARBA" id="ARBA00047899"/>
    </source>
</evidence>
<dbReference type="FunFam" id="3.30.1010.10:FF:000006">
    <property type="entry name" value="Serine/threonine-protein kinase TOR"/>
    <property type="match status" value="1"/>
</dbReference>
<dbReference type="Pfam" id="PF02260">
    <property type="entry name" value="FATC"/>
    <property type="match status" value="1"/>
</dbReference>
<dbReference type="AlphaFoldDB" id="A0A4P9ZM45"/>
<dbReference type="Pfam" id="PF00454">
    <property type="entry name" value="PI3_PI4_kinase"/>
    <property type="match status" value="1"/>
</dbReference>
<keyword evidence="6" id="KW-0547">Nucleotide-binding</keyword>
<dbReference type="GO" id="GO:0004674">
    <property type="term" value="F:protein serine/threonine kinase activity"/>
    <property type="evidence" value="ECO:0007669"/>
    <property type="project" value="UniProtKB-KW"/>
</dbReference>
<dbReference type="GO" id="GO:0038202">
    <property type="term" value="P:TORC1 signaling"/>
    <property type="evidence" value="ECO:0007669"/>
    <property type="project" value="TreeGrafter"/>
</dbReference>
<comment type="catalytic activity">
    <reaction evidence="9">
        <text>L-threonyl-[protein] + ATP = O-phospho-L-threonyl-[protein] + ADP + H(+)</text>
        <dbReference type="Rhea" id="RHEA:46608"/>
        <dbReference type="Rhea" id="RHEA-COMP:11060"/>
        <dbReference type="Rhea" id="RHEA-COMP:11605"/>
        <dbReference type="ChEBI" id="CHEBI:15378"/>
        <dbReference type="ChEBI" id="CHEBI:30013"/>
        <dbReference type="ChEBI" id="CHEBI:30616"/>
        <dbReference type="ChEBI" id="CHEBI:61977"/>
        <dbReference type="ChEBI" id="CHEBI:456216"/>
        <dbReference type="EC" id="2.7.11.1"/>
    </reaction>
</comment>
<keyword evidence="5" id="KW-0677">Repeat</keyword>
<keyword evidence="3" id="KW-0723">Serine/threonine-protein kinase</keyword>
<proteinExistence type="inferred from homology"/>
<dbReference type="SUPFAM" id="SSF47212">
    <property type="entry name" value="FKBP12-rapamycin-binding domain of FKBP-rapamycin-associated protein (FRAP)"/>
    <property type="match status" value="1"/>
</dbReference>
<dbReference type="SMART" id="SM01345">
    <property type="entry name" value="Rapamycin_bind"/>
    <property type="match status" value="1"/>
</dbReference>
<dbReference type="Pfam" id="PF02259">
    <property type="entry name" value="FAT"/>
    <property type="match status" value="1"/>
</dbReference>
<dbReference type="InterPro" id="IPR003152">
    <property type="entry name" value="FATC_dom"/>
</dbReference>
<evidence type="ECO:0000256" key="10">
    <source>
        <dbReference type="ARBA" id="ARBA00048679"/>
    </source>
</evidence>
<evidence type="ECO:0000256" key="7">
    <source>
        <dbReference type="ARBA" id="ARBA00022777"/>
    </source>
</evidence>
<dbReference type="EC" id="2.7.11.1" evidence="2"/>
<dbReference type="InterPro" id="IPR014009">
    <property type="entry name" value="PIK_FAT"/>
</dbReference>
<comment type="catalytic activity">
    <reaction evidence="10">
        <text>L-seryl-[protein] + ATP = O-phospho-L-seryl-[protein] + ADP + H(+)</text>
        <dbReference type="Rhea" id="RHEA:17989"/>
        <dbReference type="Rhea" id="RHEA-COMP:9863"/>
        <dbReference type="Rhea" id="RHEA-COMP:11604"/>
        <dbReference type="ChEBI" id="CHEBI:15378"/>
        <dbReference type="ChEBI" id="CHEBI:29999"/>
        <dbReference type="ChEBI" id="CHEBI:30616"/>
        <dbReference type="ChEBI" id="CHEBI:83421"/>
        <dbReference type="ChEBI" id="CHEBI:456216"/>
        <dbReference type="EC" id="2.7.11.1"/>
    </reaction>
</comment>
<evidence type="ECO:0000256" key="3">
    <source>
        <dbReference type="ARBA" id="ARBA00022527"/>
    </source>
</evidence>
<evidence type="ECO:0000313" key="15">
    <source>
        <dbReference type="Proteomes" id="UP000268162"/>
    </source>
</evidence>
<dbReference type="InterPro" id="IPR026683">
    <property type="entry name" value="TOR_cat"/>
</dbReference>
<dbReference type="PROSITE" id="PS00916">
    <property type="entry name" value="PI3_4_KINASE_2"/>
    <property type="match status" value="1"/>
</dbReference>
<dbReference type="SMART" id="SM00146">
    <property type="entry name" value="PI3Kc"/>
    <property type="match status" value="1"/>
</dbReference>
<dbReference type="InterPro" id="IPR057564">
    <property type="entry name" value="HEAT_ATR"/>
</dbReference>
<dbReference type="EMBL" id="ML003631">
    <property type="protein sequence ID" value="RKP33692.1"/>
    <property type="molecule type" value="Genomic_DNA"/>
</dbReference>
<accession>A0A4P9ZM45</accession>
<evidence type="ECO:0000259" key="12">
    <source>
        <dbReference type="PROSITE" id="PS51189"/>
    </source>
</evidence>
<keyword evidence="7 14" id="KW-0418">Kinase</keyword>
<dbReference type="Pfam" id="PF08771">
    <property type="entry name" value="FRB_dom"/>
    <property type="match status" value="1"/>
</dbReference>
<dbReference type="PANTHER" id="PTHR11139:SF9">
    <property type="entry name" value="SERINE_THREONINE-PROTEIN KINASE MTOR"/>
    <property type="match status" value="1"/>
</dbReference>
<dbReference type="GO" id="GO:0005524">
    <property type="term" value="F:ATP binding"/>
    <property type="evidence" value="ECO:0007669"/>
    <property type="project" value="UniProtKB-KW"/>
</dbReference>
<dbReference type="InterPro" id="IPR018936">
    <property type="entry name" value="PI3/4_kinase_CS"/>
</dbReference>
<dbReference type="GO" id="GO:0016242">
    <property type="term" value="P:negative regulation of macroautophagy"/>
    <property type="evidence" value="ECO:0007669"/>
    <property type="project" value="TreeGrafter"/>
</dbReference>
<dbReference type="PANTHER" id="PTHR11139">
    <property type="entry name" value="ATAXIA TELANGIECTASIA MUTATED ATM -RELATED"/>
    <property type="match status" value="1"/>
</dbReference>
<dbReference type="FunFam" id="1.10.1070.11:FF:000029">
    <property type="entry name" value="Serine/threonine-protein kinase TOR"/>
    <property type="match status" value="1"/>
</dbReference>
<dbReference type="GO" id="GO:0005634">
    <property type="term" value="C:nucleus"/>
    <property type="evidence" value="ECO:0007669"/>
    <property type="project" value="TreeGrafter"/>
</dbReference>
<organism evidence="14 15">
    <name type="scientific">Dimargaris cristalligena</name>
    <dbReference type="NCBI Taxonomy" id="215637"/>
    <lineage>
        <taxon>Eukaryota</taxon>
        <taxon>Fungi</taxon>
        <taxon>Fungi incertae sedis</taxon>
        <taxon>Zoopagomycota</taxon>
        <taxon>Kickxellomycotina</taxon>
        <taxon>Dimargaritomycetes</taxon>
        <taxon>Dimargaritales</taxon>
        <taxon>Dimargaritaceae</taxon>
        <taxon>Dimargaris</taxon>
    </lineage>
</organism>
<feature type="domain" description="PI3K/PI4K catalytic" evidence="11">
    <location>
        <begin position="292"/>
        <end position="616"/>
    </location>
</feature>
<evidence type="ECO:0000256" key="8">
    <source>
        <dbReference type="ARBA" id="ARBA00022840"/>
    </source>
</evidence>
<dbReference type="SUPFAM" id="SSF56112">
    <property type="entry name" value="Protein kinase-like (PK-like)"/>
    <property type="match status" value="1"/>
</dbReference>
<evidence type="ECO:0000256" key="4">
    <source>
        <dbReference type="ARBA" id="ARBA00022679"/>
    </source>
</evidence>
<evidence type="ECO:0000259" key="11">
    <source>
        <dbReference type="PROSITE" id="PS50290"/>
    </source>
</evidence>
<sequence>MEKNGHPITSELLITYIVPAVTGFLKSIALSTGSTLQDTLRLLALMFTYGYQPEVCEALSRDLHGVPTETWLQVIPQLIARIHVPTNSIRNLLEHILAVLGKEYPQSLLFSLIVATKSESVTRQTIAQDIMNKMKLHDERLVNEAQLVGQELIRVAISWPEMWQAAVEEASRQYYTYHNIPAMYEVFRHHHQIIQKGPTTIRETQFMQTYGRDLREAWDLMQQYGKSMDMNVLNQAWDVYAQLFRRFEKLTTKACTLAMEQVSPVLLDCRDLDLMMPGCFGPGKPVIRITKFEPLFYVYPTKQRPRRIQICGSDGKTYQFLLKGHEDLRQDERVMQLFELVNHLLTLDGETFKRHLDIEGYPVIPLSPNTGLIGWVEDSDTFHALIKEYREMRDTQLGIEHRIMQVMAPNYEHLPALPKVEIFESALHQTHGQDLYKVLWLKSKNSEIWLERRTCYTRSLAVMSIVGYILGLGDRHPSNLMLHRKTGKVVHIDFGDCFEVAMHRDRYPETIPFRLTRMLILAMEISGIEGSFRMTCEHVMRVVRQNKDSLMAVLEAFVYDPLINWRLTPAKNGPMFTEGDLGPRRGPQQREDLIVTREETNMLGLAGGGDKNPRAVEAIERVENKLAGRDFRPDQQLDYSQQVDKLIKQATSSENLSQLYIGWCSFW</sequence>
<dbReference type="CDD" id="cd05169">
    <property type="entry name" value="PIKKc_TOR"/>
    <property type="match status" value="1"/>
</dbReference>
<dbReference type="PROSITE" id="PS51190">
    <property type="entry name" value="FATC"/>
    <property type="match status" value="1"/>
</dbReference>
<dbReference type="STRING" id="215637.A0A4P9ZM45"/>
<dbReference type="InterPro" id="IPR036738">
    <property type="entry name" value="FRB_sf"/>
</dbReference>
<reference evidence="15" key="1">
    <citation type="journal article" date="2018" name="Nat. Microbiol.">
        <title>Leveraging single-cell genomics to expand the fungal tree of life.</title>
        <authorList>
            <person name="Ahrendt S.R."/>
            <person name="Quandt C.A."/>
            <person name="Ciobanu D."/>
            <person name="Clum A."/>
            <person name="Salamov A."/>
            <person name="Andreopoulos B."/>
            <person name="Cheng J.F."/>
            <person name="Woyke T."/>
            <person name="Pelin A."/>
            <person name="Henrissat B."/>
            <person name="Reynolds N.K."/>
            <person name="Benny G.L."/>
            <person name="Smith M.E."/>
            <person name="James T.Y."/>
            <person name="Grigoriev I.V."/>
        </authorList>
    </citation>
    <scope>NUCLEOTIDE SEQUENCE [LARGE SCALE GENOMIC DNA]</scope>
    <source>
        <strain evidence="15">RSA 468</strain>
    </source>
</reference>
<name>A0A4P9ZM45_9FUNG</name>
<keyword evidence="4" id="KW-0808">Transferase</keyword>
<gene>
    <name evidence="14" type="ORF">BJ085DRAFT_22407</name>
</gene>
<dbReference type="InterPro" id="IPR011009">
    <property type="entry name" value="Kinase-like_dom_sf"/>
</dbReference>
<dbReference type="FunFam" id="1.20.120.150:FF:000001">
    <property type="entry name" value="Serine/threonine-protein kinase TOR"/>
    <property type="match status" value="1"/>
</dbReference>
<dbReference type="Gene3D" id="1.10.1070.11">
    <property type="entry name" value="Phosphatidylinositol 3-/4-kinase, catalytic domain"/>
    <property type="match status" value="1"/>
</dbReference>
<dbReference type="GO" id="GO:0005737">
    <property type="term" value="C:cytoplasm"/>
    <property type="evidence" value="ECO:0007669"/>
    <property type="project" value="TreeGrafter"/>
</dbReference>
<keyword evidence="8" id="KW-0067">ATP-binding</keyword>
<dbReference type="GO" id="GO:0031932">
    <property type="term" value="C:TORC2 complex"/>
    <property type="evidence" value="ECO:0007669"/>
    <property type="project" value="TreeGrafter"/>
</dbReference>
<dbReference type="Proteomes" id="UP000268162">
    <property type="component" value="Unassembled WGS sequence"/>
</dbReference>
<dbReference type="GO" id="GO:0044877">
    <property type="term" value="F:protein-containing complex binding"/>
    <property type="evidence" value="ECO:0007669"/>
    <property type="project" value="InterPro"/>
</dbReference>
<dbReference type="Pfam" id="PF23593">
    <property type="entry name" value="HEAT_ATR"/>
    <property type="match status" value="1"/>
</dbReference>
<evidence type="ECO:0000256" key="2">
    <source>
        <dbReference type="ARBA" id="ARBA00012513"/>
    </source>
</evidence>